<evidence type="ECO:0000256" key="3">
    <source>
        <dbReference type="ARBA" id="ARBA00022989"/>
    </source>
</evidence>
<keyword evidence="8" id="KW-1185">Reference proteome</keyword>
<dbReference type="PANTHER" id="PTHR16201:SF37">
    <property type="entry name" value="PQ-LOOP REPEAT-CONTAINING PROTEIN"/>
    <property type="match status" value="1"/>
</dbReference>
<feature type="region of interest" description="Disordered" evidence="5">
    <location>
        <begin position="229"/>
        <end position="262"/>
    </location>
</feature>
<protein>
    <recommendedName>
        <fullName evidence="9">PQ loop repeat protein</fullName>
    </recommendedName>
</protein>
<evidence type="ECO:0000256" key="4">
    <source>
        <dbReference type="ARBA" id="ARBA00023136"/>
    </source>
</evidence>
<dbReference type="Pfam" id="PF04193">
    <property type="entry name" value="PQ-loop"/>
    <property type="match status" value="2"/>
</dbReference>
<evidence type="ECO:0008006" key="9">
    <source>
        <dbReference type="Google" id="ProtNLM"/>
    </source>
</evidence>
<comment type="subcellular location">
    <subcellularLocation>
        <location evidence="1">Membrane</location>
        <topology evidence="1">Multi-pass membrane protein</topology>
    </subcellularLocation>
</comment>
<feature type="transmembrane region" description="Helical" evidence="6">
    <location>
        <begin position="130"/>
        <end position="150"/>
    </location>
</feature>
<evidence type="ECO:0000313" key="8">
    <source>
        <dbReference type="Proteomes" id="UP000184356"/>
    </source>
</evidence>
<feature type="compositionally biased region" description="Polar residues" evidence="5">
    <location>
        <begin position="240"/>
        <end position="251"/>
    </location>
</feature>
<keyword evidence="3 6" id="KW-1133">Transmembrane helix</keyword>
<reference evidence="8" key="1">
    <citation type="journal article" date="2017" name="Genome Biol.">
        <title>Comparative genomics reveals high biological diversity and specific adaptations in the industrially and medically important fungal genus Aspergillus.</title>
        <authorList>
            <person name="de Vries R.P."/>
            <person name="Riley R."/>
            <person name="Wiebenga A."/>
            <person name="Aguilar-Osorio G."/>
            <person name="Amillis S."/>
            <person name="Uchima C.A."/>
            <person name="Anderluh G."/>
            <person name="Asadollahi M."/>
            <person name="Askin M."/>
            <person name="Barry K."/>
            <person name="Battaglia E."/>
            <person name="Bayram O."/>
            <person name="Benocci T."/>
            <person name="Braus-Stromeyer S.A."/>
            <person name="Caldana C."/>
            <person name="Canovas D."/>
            <person name="Cerqueira G.C."/>
            <person name="Chen F."/>
            <person name="Chen W."/>
            <person name="Choi C."/>
            <person name="Clum A."/>
            <person name="Dos Santos R.A."/>
            <person name="Damasio A.R."/>
            <person name="Diallinas G."/>
            <person name="Emri T."/>
            <person name="Fekete E."/>
            <person name="Flipphi M."/>
            <person name="Freyberg S."/>
            <person name="Gallo A."/>
            <person name="Gournas C."/>
            <person name="Habgood R."/>
            <person name="Hainaut M."/>
            <person name="Harispe M.L."/>
            <person name="Henrissat B."/>
            <person name="Hilden K.S."/>
            <person name="Hope R."/>
            <person name="Hossain A."/>
            <person name="Karabika E."/>
            <person name="Karaffa L."/>
            <person name="Karanyi Z."/>
            <person name="Krasevec N."/>
            <person name="Kuo A."/>
            <person name="Kusch H."/>
            <person name="LaButti K."/>
            <person name="Lagendijk E.L."/>
            <person name="Lapidus A."/>
            <person name="Levasseur A."/>
            <person name="Lindquist E."/>
            <person name="Lipzen A."/>
            <person name="Logrieco A.F."/>
            <person name="MacCabe A."/>
            <person name="Maekelae M.R."/>
            <person name="Malavazi I."/>
            <person name="Melin P."/>
            <person name="Meyer V."/>
            <person name="Mielnichuk N."/>
            <person name="Miskei M."/>
            <person name="Molnar A.P."/>
            <person name="Mule G."/>
            <person name="Ngan C.Y."/>
            <person name="Orejas M."/>
            <person name="Orosz E."/>
            <person name="Ouedraogo J.P."/>
            <person name="Overkamp K.M."/>
            <person name="Park H.-S."/>
            <person name="Perrone G."/>
            <person name="Piumi F."/>
            <person name="Punt P.J."/>
            <person name="Ram A.F."/>
            <person name="Ramon A."/>
            <person name="Rauscher S."/>
            <person name="Record E."/>
            <person name="Riano-Pachon D.M."/>
            <person name="Robert V."/>
            <person name="Roehrig J."/>
            <person name="Ruller R."/>
            <person name="Salamov A."/>
            <person name="Salih N.S."/>
            <person name="Samson R.A."/>
            <person name="Sandor E."/>
            <person name="Sanguinetti M."/>
            <person name="Schuetze T."/>
            <person name="Sepcic K."/>
            <person name="Shelest E."/>
            <person name="Sherlock G."/>
            <person name="Sophianopoulou V."/>
            <person name="Squina F.M."/>
            <person name="Sun H."/>
            <person name="Susca A."/>
            <person name="Todd R.B."/>
            <person name="Tsang A."/>
            <person name="Unkles S.E."/>
            <person name="van de Wiele N."/>
            <person name="van Rossen-Uffink D."/>
            <person name="Oliveira J.V."/>
            <person name="Vesth T.C."/>
            <person name="Visser J."/>
            <person name="Yu J.-H."/>
            <person name="Zhou M."/>
            <person name="Andersen M.R."/>
            <person name="Archer D.B."/>
            <person name="Baker S.E."/>
            <person name="Benoit I."/>
            <person name="Brakhage A.A."/>
            <person name="Braus G.H."/>
            <person name="Fischer R."/>
            <person name="Frisvad J.C."/>
            <person name="Goldman G.H."/>
            <person name="Houbraken J."/>
            <person name="Oakley B."/>
            <person name="Pocsi I."/>
            <person name="Scazzocchio C."/>
            <person name="Seiboth B."/>
            <person name="vanKuyk P.A."/>
            <person name="Wortman J."/>
            <person name="Dyer P.S."/>
            <person name="Grigoriev I.V."/>
        </authorList>
    </citation>
    <scope>NUCLEOTIDE SEQUENCE [LARGE SCALE GENOMIC DNA]</scope>
    <source>
        <strain evidence="8">CBS 593.65</strain>
    </source>
</reference>
<name>A0A1L9TFV8_9EURO</name>
<accession>A0A1L9TFV8</accession>
<dbReference type="InterPro" id="IPR051415">
    <property type="entry name" value="LAAT-1"/>
</dbReference>
<feature type="transmembrane region" description="Helical" evidence="6">
    <location>
        <begin position="98"/>
        <end position="118"/>
    </location>
</feature>
<organism evidence="7 8">
    <name type="scientific">Aspergillus sydowii CBS 593.65</name>
    <dbReference type="NCBI Taxonomy" id="1036612"/>
    <lineage>
        <taxon>Eukaryota</taxon>
        <taxon>Fungi</taxon>
        <taxon>Dikarya</taxon>
        <taxon>Ascomycota</taxon>
        <taxon>Pezizomycotina</taxon>
        <taxon>Eurotiomycetes</taxon>
        <taxon>Eurotiomycetidae</taxon>
        <taxon>Eurotiales</taxon>
        <taxon>Aspergillaceae</taxon>
        <taxon>Aspergillus</taxon>
        <taxon>Aspergillus subgen. Nidulantes</taxon>
    </lineage>
</organism>
<dbReference type="EMBL" id="KV878587">
    <property type="protein sequence ID" value="OJJ58320.1"/>
    <property type="molecule type" value="Genomic_DNA"/>
</dbReference>
<evidence type="ECO:0000256" key="5">
    <source>
        <dbReference type="SAM" id="MobiDB-lite"/>
    </source>
</evidence>
<dbReference type="SMART" id="SM00679">
    <property type="entry name" value="CTNS"/>
    <property type="match status" value="1"/>
</dbReference>
<evidence type="ECO:0000256" key="2">
    <source>
        <dbReference type="ARBA" id="ARBA00022692"/>
    </source>
</evidence>
<proteinExistence type="predicted"/>
<feature type="transmembrane region" description="Helical" evidence="6">
    <location>
        <begin position="6"/>
        <end position="28"/>
    </location>
</feature>
<evidence type="ECO:0000256" key="6">
    <source>
        <dbReference type="SAM" id="Phobius"/>
    </source>
</evidence>
<dbReference type="Gene3D" id="1.20.1280.290">
    <property type="match status" value="1"/>
</dbReference>
<keyword evidence="2 6" id="KW-0812">Transmembrane</keyword>
<dbReference type="VEuPathDB" id="FungiDB:ASPSYDRAFT_90495"/>
<dbReference type="PANTHER" id="PTHR16201">
    <property type="entry name" value="SEVEN TRANSMEMBRANE PROTEIN 1-RELATED"/>
    <property type="match status" value="1"/>
</dbReference>
<sequence length="262" mass="29019">MDVPVAANVLGTTGAVCWSVQLLPQIFINYRRHDTEGLQASMMMLWAIAGVPLGVYNIVEELNVALRVQAQILTFLSLVTWAQCLYYGKKYSVSRCAAAVMSLLVILGGIETGLIFALRAAKDRGLEWPMILMAVLSACFLAAGVLRHYWDIYVHRTVRGISFIFVGIDAAGDLFSLVSIVFEPQIDILGMVIYGTELALWIGVFICGFVFNFLPWIIQRSKKRQPASTRETEVTLHPMPSSTSVFRTASGSDVVRRNPPRS</sequence>
<gene>
    <name evidence="7" type="ORF">ASPSYDRAFT_90495</name>
</gene>
<dbReference type="OrthoDB" id="407617at2759"/>
<feature type="transmembrane region" description="Helical" evidence="6">
    <location>
        <begin position="162"/>
        <end position="182"/>
    </location>
</feature>
<dbReference type="GeneID" id="63768419"/>
<evidence type="ECO:0000313" key="7">
    <source>
        <dbReference type="EMBL" id="OJJ58320.1"/>
    </source>
</evidence>
<evidence type="ECO:0000256" key="1">
    <source>
        <dbReference type="ARBA" id="ARBA00004141"/>
    </source>
</evidence>
<dbReference type="InterPro" id="IPR006603">
    <property type="entry name" value="PQ-loop_rpt"/>
</dbReference>
<dbReference type="GO" id="GO:0016020">
    <property type="term" value="C:membrane"/>
    <property type="evidence" value="ECO:0007669"/>
    <property type="project" value="UniProtKB-SubCell"/>
</dbReference>
<dbReference type="RefSeq" id="XP_040702126.1">
    <property type="nucleotide sequence ID" value="XM_040852346.1"/>
</dbReference>
<feature type="transmembrane region" description="Helical" evidence="6">
    <location>
        <begin position="188"/>
        <end position="214"/>
    </location>
</feature>
<dbReference type="Proteomes" id="UP000184356">
    <property type="component" value="Unassembled WGS sequence"/>
</dbReference>
<keyword evidence="4 6" id="KW-0472">Membrane</keyword>
<dbReference type="STRING" id="1036612.A0A1L9TFV8"/>
<dbReference type="AlphaFoldDB" id="A0A1L9TFV8"/>
<feature type="transmembrane region" description="Helical" evidence="6">
    <location>
        <begin position="40"/>
        <end position="59"/>
    </location>
</feature>